<dbReference type="Proteomes" id="UP000045706">
    <property type="component" value="Unassembled WGS sequence"/>
</dbReference>
<evidence type="ECO:0000256" key="1">
    <source>
        <dbReference type="SAM" id="MobiDB-lite"/>
    </source>
</evidence>
<organism evidence="2 3">
    <name type="scientific">Verticillium longisporum</name>
    <name type="common">Verticillium dahliae var. longisporum</name>
    <dbReference type="NCBI Taxonomy" id="100787"/>
    <lineage>
        <taxon>Eukaryota</taxon>
        <taxon>Fungi</taxon>
        <taxon>Dikarya</taxon>
        <taxon>Ascomycota</taxon>
        <taxon>Pezizomycotina</taxon>
        <taxon>Sordariomycetes</taxon>
        <taxon>Hypocreomycetidae</taxon>
        <taxon>Glomerellales</taxon>
        <taxon>Plectosphaerellaceae</taxon>
        <taxon>Verticillium</taxon>
    </lineage>
</organism>
<evidence type="ECO:0000313" key="3">
    <source>
        <dbReference type="Proteomes" id="UP000045706"/>
    </source>
</evidence>
<dbReference type="AlphaFoldDB" id="A0A0G4L7A1"/>
<accession>A0A0G4L7A1</accession>
<name>A0A0G4L7A1_VERLO</name>
<sequence>MPSNEGSTEQAISPSKPTRYCFKVRVEQIAGPALGRSIALANDFMLPRFGRKFDWVHDYIYTPVNIEKTGSMWLLLDINKDLHPKTTSQNVDLAVFKVRLVDDVLQYDGASYNGIRTYTSTFPWGGRKQCEGDSPMPEARAGDTIMPLQT</sequence>
<dbReference type="EMBL" id="CVQI01008347">
    <property type="protein sequence ID" value="CRK17873.1"/>
    <property type="molecule type" value="Genomic_DNA"/>
</dbReference>
<protein>
    <submittedName>
        <fullName evidence="2">Uncharacterized protein</fullName>
    </submittedName>
</protein>
<reference evidence="3" key="1">
    <citation type="submission" date="2015-05" db="EMBL/GenBank/DDBJ databases">
        <authorList>
            <person name="Fogelqvist Johan"/>
        </authorList>
    </citation>
    <scope>NUCLEOTIDE SEQUENCE [LARGE SCALE GENOMIC DNA]</scope>
</reference>
<evidence type="ECO:0000313" key="2">
    <source>
        <dbReference type="EMBL" id="CRK17873.1"/>
    </source>
</evidence>
<gene>
    <name evidence="2" type="ORF">BN1723_017580</name>
</gene>
<proteinExistence type="predicted"/>
<feature type="region of interest" description="Disordered" evidence="1">
    <location>
        <begin position="130"/>
        <end position="150"/>
    </location>
</feature>